<dbReference type="Proteomes" id="UP000759443">
    <property type="component" value="Unassembled WGS sequence"/>
</dbReference>
<accession>A0ABS4DZ88</accession>
<dbReference type="RefSeq" id="WP_209945311.1">
    <property type="nucleotide sequence ID" value="NZ_JAGGJU010000006.1"/>
</dbReference>
<keyword evidence="3" id="KW-1185">Reference proteome</keyword>
<protein>
    <recommendedName>
        <fullName evidence="4">DUF680 domain-containing protein</fullName>
    </recommendedName>
</protein>
<evidence type="ECO:0000313" key="2">
    <source>
        <dbReference type="EMBL" id="MBP1851008.1"/>
    </source>
</evidence>
<gene>
    <name evidence="2" type="ORF">J2Z17_002451</name>
</gene>
<sequence>MLKFVSQLSIVLASLAAVPAASMADTLPASQEVAMHHLIPTTHDDIHTGAVSNDDANALHKKAGNGRILPAGHSANGTGND</sequence>
<reference evidence="2 3" key="1">
    <citation type="submission" date="2021-03" db="EMBL/GenBank/DDBJ databases">
        <title>Genomic Encyclopedia of Type Strains, Phase IV (KMG-IV): sequencing the most valuable type-strain genomes for metagenomic binning, comparative biology and taxonomic classification.</title>
        <authorList>
            <person name="Goeker M."/>
        </authorList>
    </citation>
    <scope>NUCLEOTIDE SEQUENCE [LARGE SCALE GENOMIC DNA]</scope>
    <source>
        <strain evidence="2 3">DSM 21600</strain>
    </source>
</reference>
<feature type="chain" id="PRO_5046741232" description="DUF680 domain-containing protein" evidence="1">
    <location>
        <begin position="24"/>
        <end position="81"/>
    </location>
</feature>
<evidence type="ECO:0000313" key="3">
    <source>
        <dbReference type="Proteomes" id="UP000759443"/>
    </source>
</evidence>
<feature type="signal peptide" evidence="1">
    <location>
        <begin position="1"/>
        <end position="23"/>
    </location>
</feature>
<dbReference type="EMBL" id="JAGGJU010000006">
    <property type="protein sequence ID" value="MBP1851008.1"/>
    <property type="molecule type" value="Genomic_DNA"/>
</dbReference>
<keyword evidence="1" id="KW-0732">Signal</keyword>
<comment type="caution">
    <text evidence="2">The sequence shown here is derived from an EMBL/GenBank/DDBJ whole genome shotgun (WGS) entry which is preliminary data.</text>
</comment>
<organism evidence="2 3">
    <name type="scientific">Rhizobium halophytocola</name>
    <dbReference type="NCBI Taxonomy" id="735519"/>
    <lineage>
        <taxon>Bacteria</taxon>
        <taxon>Pseudomonadati</taxon>
        <taxon>Pseudomonadota</taxon>
        <taxon>Alphaproteobacteria</taxon>
        <taxon>Hyphomicrobiales</taxon>
        <taxon>Rhizobiaceae</taxon>
        <taxon>Rhizobium/Agrobacterium group</taxon>
        <taxon>Rhizobium</taxon>
    </lineage>
</organism>
<evidence type="ECO:0008006" key="4">
    <source>
        <dbReference type="Google" id="ProtNLM"/>
    </source>
</evidence>
<evidence type="ECO:0000256" key="1">
    <source>
        <dbReference type="SAM" id="SignalP"/>
    </source>
</evidence>
<proteinExistence type="predicted"/>
<name>A0ABS4DZ88_9HYPH</name>